<dbReference type="Proteomes" id="UP000078576">
    <property type="component" value="Unassembled WGS sequence"/>
</dbReference>
<feature type="region of interest" description="Disordered" evidence="1">
    <location>
        <begin position="1"/>
        <end position="28"/>
    </location>
</feature>
<feature type="region of interest" description="Disordered" evidence="1">
    <location>
        <begin position="91"/>
        <end position="127"/>
    </location>
</feature>
<sequence length="236" mass="25907">MTDIDSFKDRNHEHIQGGIPPAHDHPRQVRPWDVDWPEYAHQPIMLWHDRQPRWTRACDARTSPSFSVALVQICLIRANEGACKLVSALSRGDTGGRGAKGPRAGRTKSDSLAARRATGRKTTRKNSDNFVAGRIAPTTPATTTYNYSVVPGKYGKLIEPRNKVPSSGGVASYEDSDRKDGEGVHRIAVATLSAFRVDGAAVRSDFQGNRCSDARLEVHNVVVDVDFVVQFGAWMG</sequence>
<reference evidence="3" key="1">
    <citation type="submission" date="2014-12" db="EMBL/GenBank/DDBJ databases">
        <title>Genome Sequence of Valsa Canker Pathogens Uncovers a Specific Adaption of Colonization on Woody Bark.</title>
        <authorList>
            <person name="Yin Z."/>
            <person name="Liu H."/>
            <person name="Gao X."/>
            <person name="Li Z."/>
            <person name="Song N."/>
            <person name="Ke X."/>
            <person name="Dai Q."/>
            <person name="Wu Y."/>
            <person name="Sun Y."/>
            <person name="Xu J.-R."/>
            <person name="Kang Z.K."/>
            <person name="Wang L."/>
            <person name="Huang L."/>
        </authorList>
    </citation>
    <scope>NUCLEOTIDE SEQUENCE [LARGE SCALE GENOMIC DNA]</scope>
    <source>
        <strain evidence="3">SXYL134</strain>
    </source>
</reference>
<proteinExistence type="predicted"/>
<organism evidence="2 3">
    <name type="scientific">Cytospora mali</name>
    <name type="common">Apple Valsa canker fungus</name>
    <name type="synonym">Valsa mali</name>
    <dbReference type="NCBI Taxonomy" id="578113"/>
    <lineage>
        <taxon>Eukaryota</taxon>
        <taxon>Fungi</taxon>
        <taxon>Dikarya</taxon>
        <taxon>Ascomycota</taxon>
        <taxon>Pezizomycotina</taxon>
        <taxon>Sordariomycetes</taxon>
        <taxon>Sordariomycetidae</taxon>
        <taxon>Diaporthales</taxon>
        <taxon>Cytosporaceae</taxon>
        <taxon>Cytospora</taxon>
    </lineage>
</organism>
<feature type="compositionally biased region" description="Basic and acidic residues" evidence="1">
    <location>
        <begin position="1"/>
        <end position="15"/>
    </location>
</feature>
<evidence type="ECO:0000313" key="2">
    <source>
        <dbReference type="EMBL" id="KUI61678.1"/>
    </source>
</evidence>
<evidence type="ECO:0000256" key="1">
    <source>
        <dbReference type="SAM" id="MobiDB-lite"/>
    </source>
</evidence>
<protein>
    <submittedName>
        <fullName evidence="2">Uncharacterized protein</fullName>
    </submittedName>
</protein>
<keyword evidence="3" id="KW-1185">Reference proteome</keyword>
<dbReference type="EMBL" id="KN714784">
    <property type="protein sequence ID" value="KUI61678.1"/>
    <property type="molecule type" value="Genomic_DNA"/>
</dbReference>
<dbReference type="AlphaFoldDB" id="A0A194VCP5"/>
<name>A0A194VCP5_CYTMA</name>
<accession>A0A194VCP5</accession>
<evidence type="ECO:0000313" key="3">
    <source>
        <dbReference type="Proteomes" id="UP000078576"/>
    </source>
</evidence>
<gene>
    <name evidence="2" type="ORF">VP1G_11300</name>
</gene>